<accession>A0ABW6V8L3</accession>
<proteinExistence type="predicted"/>
<dbReference type="RefSeq" id="WP_387343863.1">
    <property type="nucleotide sequence ID" value="NZ_JBIAXI010000013.1"/>
</dbReference>
<evidence type="ECO:0000313" key="3">
    <source>
        <dbReference type="Proteomes" id="UP001602119"/>
    </source>
</evidence>
<dbReference type="Proteomes" id="UP001602119">
    <property type="component" value="Unassembled WGS sequence"/>
</dbReference>
<feature type="region of interest" description="Disordered" evidence="1">
    <location>
        <begin position="1"/>
        <end position="23"/>
    </location>
</feature>
<comment type="caution">
    <text evidence="2">The sequence shown here is derived from an EMBL/GenBank/DDBJ whole genome shotgun (WGS) entry which is preliminary data.</text>
</comment>
<dbReference type="EMBL" id="JBIAXI010000013">
    <property type="protein sequence ID" value="MFF4775669.1"/>
    <property type="molecule type" value="Genomic_DNA"/>
</dbReference>
<name>A0ABW6V8L3_MICFU</name>
<reference evidence="2 3" key="1">
    <citation type="submission" date="2024-10" db="EMBL/GenBank/DDBJ databases">
        <title>The Natural Products Discovery Center: Release of the First 8490 Sequenced Strains for Exploring Actinobacteria Biosynthetic Diversity.</title>
        <authorList>
            <person name="Kalkreuter E."/>
            <person name="Kautsar S.A."/>
            <person name="Yang D."/>
            <person name="Bader C.D."/>
            <person name="Teijaro C.N."/>
            <person name="Fluegel L."/>
            <person name="Davis C.M."/>
            <person name="Simpson J.R."/>
            <person name="Lauterbach L."/>
            <person name="Steele A.D."/>
            <person name="Gui C."/>
            <person name="Meng S."/>
            <person name="Li G."/>
            <person name="Viehrig K."/>
            <person name="Ye F."/>
            <person name="Su P."/>
            <person name="Kiefer A.F."/>
            <person name="Nichols A."/>
            <person name="Cepeda A.J."/>
            <person name="Yan W."/>
            <person name="Fan B."/>
            <person name="Jiang Y."/>
            <person name="Adhikari A."/>
            <person name="Zheng C.-J."/>
            <person name="Schuster L."/>
            <person name="Cowan T.M."/>
            <person name="Smanski M.J."/>
            <person name="Chevrette M.G."/>
            <person name="De Carvalho L.P.S."/>
            <person name="Shen B."/>
        </authorList>
    </citation>
    <scope>NUCLEOTIDE SEQUENCE [LARGE SCALE GENOMIC DNA]</scope>
    <source>
        <strain evidence="2 3">NPDC001281</strain>
    </source>
</reference>
<evidence type="ECO:0000313" key="2">
    <source>
        <dbReference type="EMBL" id="MFF4775669.1"/>
    </source>
</evidence>
<gene>
    <name evidence="2" type="ORF">ACFY05_22715</name>
</gene>
<keyword evidence="3" id="KW-1185">Reference proteome</keyword>
<protein>
    <submittedName>
        <fullName evidence="2">Uncharacterized protein</fullName>
    </submittedName>
</protein>
<organism evidence="2 3">
    <name type="scientific">Microtetraspora fusca</name>
    <dbReference type="NCBI Taxonomy" id="1997"/>
    <lineage>
        <taxon>Bacteria</taxon>
        <taxon>Bacillati</taxon>
        <taxon>Actinomycetota</taxon>
        <taxon>Actinomycetes</taxon>
        <taxon>Streptosporangiales</taxon>
        <taxon>Streptosporangiaceae</taxon>
        <taxon>Microtetraspora</taxon>
    </lineage>
</organism>
<evidence type="ECO:0000256" key="1">
    <source>
        <dbReference type="SAM" id="MobiDB-lite"/>
    </source>
</evidence>
<feature type="compositionally biased region" description="Basic and acidic residues" evidence="1">
    <location>
        <begin position="8"/>
        <end position="17"/>
    </location>
</feature>
<sequence>MSSGDVTDPAKGHPASRERRRAGARFRSWDRRVPVGEYVETVWWRER</sequence>